<dbReference type="Pfam" id="PF01189">
    <property type="entry name" value="Methyltr_RsmB-F"/>
    <property type="match status" value="1"/>
</dbReference>
<dbReference type="SMR" id="A0A3B4TST4"/>
<evidence type="ECO:0000313" key="8">
    <source>
        <dbReference type="Ensembl" id="ENSSDUP00000009097.1"/>
    </source>
</evidence>
<keyword evidence="1 5" id="KW-0489">Methyltransferase</keyword>
<feature type="binding site" evidence="5">
    <location>
        <position position="265"/>
    </location>
    <ligand>
        <name>S-adenosyl-L-methionine</name>
        <dbReference type="ChEBI" id="CHEBI:59789"/>
    </ligand>
</feature>
<evidence type="ECO:0000256" key="6">
    <source>
        <dbReference type="SAM" id="MobiDB-lite"/>
    </source>
</evidence>
<reference evidence="8" key="2">
    <citation type="submission" date="2025-09" db="UniProtKB">
        <authorList>
            <consortium name="Ensembl"/>
        </authorList>
    </citation>
    <scope>IDENTIFICATION</scope>
</reference>
<protein>
    <submittedName>
        <fullName evidence="8">NOP2/Sun RNA methyltransferase 3</fullName>
    </submittedName>
</protein>
<dbReference type="InterPro" id="IPR023267">
    <property type="entry name" value="RCMT"/>
</dbReference>
<evidence type="ECO:0000256" key="1">
    <source>
        <dbReference type="ARBA" id="ARBA00022603"/>
    </source>
</evidence>
<feature type="compositionally biased region" description="Basic and acidic residues" evidence="6">
    <location>
        <begin position="149"/>
        <end position="166"/>
    </location>
</feature>
<dbReference type="OMA" id="YFHCNEY"/>
<dbReference type="InterPro" id="IPR029063">
    <property type="entry name" value="SAM-dependent_MTases_sf"/>
</dbReference>
<dbReference type="RefSeq" id="XP_022623596.1">
    <property type="nucleotide sequence ID" value="XM_022767875.1"/>
</dbReference>
<dbReference type="AlphaFoldDB" id="A0A3B4TST4"/>
<feature type="binding site" evidence="5">
    <location>
        <position position="296"/>
    </location>
    <ligand>
        <name>S-adenosyl-L-methionine</name>
        <dbReference type="ChEBI" id="CHEBI:59789"/>
    </ligand>
</feature>
<dbReference type="InterPro" id="IPR001678">
    <property type="entry name" value="MeTrfase_RsmB-F_NOP2_dom"/>
</dbReference>
<comment type="similarity">
    <text evidence="5">Belongs to the class I-like SAM-binding methyltransferase superfamily. RsmB/NOP family.</text>
</comment>
<dbReference type="KEGG" id="sdu:111238397"/>
<dbReference type="PROSITE" id="PS51686">
    <property type="entry name" value="SAM_MT_RSMB_NOP"/>
    <property type="match status" value="1"/>
</dbReference>
<evidence type="ECO:0000313" key="9">
    <source>
        <dbReference type="Proteomes" id="UP000261420"/>
    </source>
</evidence>
<feature type="compositionally biased region" description="Polar residues" evidence="6">
    <location>
        <begin position="133"/>
        <end position="148"/>
    </location>
</feature>
<dbReference type="Ensembl" id="ENSSDUT00000009273.1">
    <property type="protein sequence ID" value="ENSSDUP00000009097.1"/>
    <property type="gene ID" value="ENSSDUG00000006683.1"/>
</dbReference>
<evidence type="ECO:0000256" key="2">
    <source>
        <dbReference type="ARBA" id="ARBA00022679"/>
    </source>
</evidence>
<dbReference type="GeneTree" id="ENSGT00940000153665"/>
<dbReference type="GO" id="GO:0008173">
    <property type="term" value="F:RNA methyltransferase activity"/>
    <property type="evidence" value="ECO:0007669"/>
    <property type="project" value="InterPro"/>
</dbReference>
<dbReference type="PANTHER" id="PTHR22808">
    <property type="entry name" value="NCL1 YEAST -RELATED NOL1/NOP2/FMU SUN DOMAIN-CONTAINING"/>
    <property type="match status" value="1"/>
</dbReference>
<dbReference type="GO" id="GO:0031167">
    <property type="term" value="P:rRNA methylation"/>
    <property type="evidence" value="ECO:0007669"/>
    <property type="project" value="TreeGrafter"/>
</dbReference>
<dbReference type="InterPro" id="IPR049560">
    <property type="entry name" value="MeTrfase_RsmB-F_NOP2_cat"/>
</dbReference>
<dbReference type="Gene3D" id="6.20.240.40">
    <property type="match status" value="1"/>
</dbReference>
<feature type="binding site" evidence="5">
    <location>
        <begin position="242"/>
        <end position="248"/>
    </location>
    <ligand>
        <name>S-adenosyl-L-methionine</name>
        <dbReference type="ChEBI" id="CHEBI:59789"/>
    </ligand>
</feature>
<proteinExistence type="inferred from homology"/>
<dbReference type="STRING" id="41447.ENSSDUP00000009097"/>
<reference evidence="8" key="1">
    <citation type="submission" date="2025-08" db="UniProtKB">
        <authorList>
            <consortium name="Ensembl"/>
        </authorList>
    </citation>
    <scope>IDENTIFICATION</scope>
</reference>
<evidence type="ECO:0000256" key="4">
    <source>
        <dbReference type="ARBA" id="ARBA00022884"/>
    </source>
</evidence>
<keyword evidence="3 5" id="KW-0949">S-adenosyl-L-methionine</keyword>
<organism evidence="8 9">
    <name type="scientific">Seriola dumerili</name>
    <name type="common">Greater amberjack</name>
    <name type="synonym">Caranx dumerili</name>
    <dbReference type="NCBI Taxonomy" id="41447"/>
    <lineage>
        <taxon>Eukaryota</taxon>
        <taxon>Metazoa</taxon>
        <taxon>Chordata</taxon>
        <taxon>Craniata</taxon>
        <taxon>Vertebrata</taxon>
        <taxon>Euteleostomi</taxon>
        <taxon>Actinopterygii</taxon>
        <taxon>Neopterygii</taxon>
        <taxon>Teleostei</taxon>
        <taxon>Neoteleostei</taxon>
        <taxon>Acanthomorphata</taxon>
        <taxon>Carangaria</taxon>
        <taxon>Carangiformes</taxon>
        <taxon>Carangidae</taxon>
        <taxon>Seriola</taxon>
    </lineage>
</organism>
<dbReference type="GO" id="GO:0005762">
    <property type="term" value="C:mitochondrial large ribosomal subunit"/>
    <property type="evidence" value="ECO:0007669"/>
    <property type="project" value="TreeGrafter"/>
</dbReference>
<feature type="region of interest" description="Disordered" evidence="6">
    <location>
        <begin position="133"/>
        <end position="179"/>
    </location>
</feature>
<dbReference type="PANTHER" id="PTHR22808:SF8">
    <property type="entry name" value="TRNA (CYTOSINE(34)-C(5))-METHYLTRANSFERASE, MITOCHONDRIAL"/>
    <property type="match status" value="1"/>
</dbReference>
<keyword evidence="9" id="KW-1185">Reference proteome</keyword>
<feature type="compositionally biased region" description="Polar residues" evidence="6">
    <location>
        <begin position="167"/>
        <end position="178"/>
    </location>
</feature>
<dbReference type="GO" id="GO:0003723">
    <property type="term" value="F:RNA binding"/>
    <property type="evidence" value="ECO:0007669"/>
    <property type="project" value="UniProtKB-UniRule"/>
</dbReference>
<sequence length="462" mass="51716">MSSVPRFFGAWRIICLKTEKLTPTTLWWLWPCHRHTAPDVVLEPDEQKGVRINQVTKRQKKERSSCRPVLDLFDQQYSQELGKLWASARSVLLNPHSWQYGVMLNRFTAVTDVTQILQSQGFSRLLPQTDVSTLLSDSPSPASNSEYQTGKDSHFISKWPPDDSHPQPDSTSHSLSQNLQSEPLLSLPRPSLQCYIHPYPLRFPSQAHRPGQLKQYYLLNAASLLPVLALQVRNGEKVLDLCSAPGGKALAILQCATPALLCCNEPDLHRRDWLTKTLESFLPHSLNSRVIVSAQDGRCFGQSEAVTYDKVLVDAPCSNDRSWLYSCSSQQGEQRLKERARLPALQAQLLQSALSAVRPGGLVVYSTCTLSSSENYAVVETVLNNCPEAEPEDLWEEIAVPLSKYFAFTSAQPGHGQTSLEPSLQPQNGAVSSYHHRLGILVVPQPGKTWGPMFLSRIRRRK</sequence>
<name>A0A3B4TST4_SERDU</name>
<feature type="binding site" evidence="5">
    <location>
        <position position="314"/>
    </location>
    <ligand>
        <name>S-adenosyl-L-methionine</name>
        <dbReference type="ChEBI" id="CHEBI:59789"/>
    </ligand>
</feature>
<dbReference type="PRINTS" id="PR02008">
    <property type="entry name" value="RCMTFAMILY"/>
</dbReference>
<dbReference type="SUPFAM" id="SSF53335">
    <property type="entry name" value="S-adenosyl-L-methionine-dependent methyltransferases"/>
    <property type="match status" value="1"/>
</dbReference>
<evidence type="ECO:0000256" key="3">
    <source>
        <dbReference type="ARBA" id="ARBA00022691"/>
    </source>
</evidence>
<dbReference type="GeneID" id="111238397"/>
<dbReference type="Proteomes" id="UP000261420">
    <property type="component" value="Unplaced"/>
</dbReference>
<evidence type="ECO:0000256" key="5">
    <source>
        <dbReference type="PROSITE-ProRule" id="PRU01023"/>
    </source>
</evidence>
<dbReference type="Gene3D" id="3.40.50.150">
    <property type="entry name" value="Vaccinia Virus protein VP39"/>
    <property type="match status" value="1"/>
</dbReference>
<dbReference type="CTD" id="63899"/>
<feature type="domain" description="SAM-dependent MTase RsmB/NOP-type" evidence="7">
    <location>
        <begin position="151"/>
        <end position="461"/>
    </location>
</feature>
<keyword evidence="4 5" id="KW-0694">RNA-binding</keyword>
<accession>A0A3B4TST4</accession>
<evidence type="ECO:0000259" key="7">
    <source>
        <dbReference type="PROSITE" id="PS51686"/>
    </source>
</evidence>
<feature type="active site" description="Nucleophile" evidence="5">
    <location>
        <position position="368"/>
    </location>
</feature>
<keyword evidence="2 5" id="KW-0808">Transferase</keyword>